<dbReference type="AlphaFoldDB" id="A0A7R8CLZ8"/>
<reference evidence="1" key="1">
    <citation type="submission" date="2021-02" db="EMBL/GenBank/DDBJ databases">
        <authorList>
            <person name="Bekaert M."/>
        </authorList>
    </citation>
    <scope>NUCLEOTIDE SEQUENCE</scope>
    <source>
        <strain evidence="1">IoA-00</strain>
    </source>
</reference>
<name>A0A7R8CLZ8_LEPSM</name>
<evidence type="ECO:0000313" key="1">
    <source>
        <dbReference type="EMBL" id="CAF2827479.1"/>
    </source>
</evidence>
<dbReference type="Proteomes" id="UP000675881">
    <property type="component" value="Chromosome 13"/>
</dbReference>
<accession>A0A7R8CLZ8</accession>
<keyword evidence="2" id="KW-1185">Reference proteome</keyword>
<protein>
    <submittedName>
        <fullName evidence="1">(salmon louse) hypothetical protein</fullName>
    </submittedName>
</protein>
<evidence type="ECO:0000313" key="2">
    <source>
        <dbReference type="Proteomes" id="UP000675881"/>
    </source>
</evidence>
<organism evidence="1 2">
    <name type="scientific">Lepeophtheirus salmonis</name>
    <name type="common">Salmon louse</name>
    <name type="synonym">Caligus salmonis</name>
    <dbReference type="NCBI Taxonomy" id="72036"/>
    <lineage>
        <taxon>Eukaryota</taxon>
        <taxon>Metazoa</taxon>
        <taxon>Ecdysozoa</taxon>
        <taxon>Arthropoda</taxon>
        <taxon>Crustacea</taxon>
        <taxon>Multicrustacea</taxon>
        <taxon>Hexanauplia</taxon>
        <taxon>Copepoda</taxon>
        <taxon>Siphonostomatoida</taxon>
        <taxon>Caligidae</taxon>
        <taxon>Lepeophtheirus</taxon>
    </lineage>
</organism>
<proteinExistence type="predicted"/>
<gene>
    <name evidence="1" type="ORF">LSAA_4296</name>
</gene>
<dbReference type="EMBL" id="HG994592">
    <property type="protein sequence ID" value="CAF2827479.1"/>
    <property type="molecule type" value="Genomic_DNA"/>
</dbReference>
<sequence length="234" mass="26495">MACFRKASLRPLSEDQKLKVNEKQSQQRSSTSKSHAIQANLKFLVVIDYFNNLSILRRGNPNPKVDCYCYICEIGNSTKNTIDSPVSLGMPTILPDKYRNILKICSKCHQEFGKGKCQLVNAKLSYLTPFCSIVVVLSSTTLDAHPTFRWVEAYFKLTEARDRDELNVKREKNVLICKDVKCFIQFIVSSKNIIGDNDINLRIVRVGGFLKVCLIVIQKKNSPADPSRTSKTRG</sequence>